<feature type="binding site" evidence="9">
    <location>
        <position position="246"/>
    </location>
    <ligand>
        <name>sn-glycerol 3-phosphate</name>
        <dbReference type="ChEBI" id="CHEBI:57597"/>
    </ligand>
</feature>
<accession>A0A8J7MSV8</accession>
<dbReference type="SUPFAM" id="SSF51735">
    <property type="entry name" value="NAD(P)-binding Rossmann-fold domains"/>
    <property type="match status" value="1"/>
</dbReference>
<comment type="catalytic activity">
    <reaction evidence="9 14">
        <text>sn-glycerol 3-phosphate + NADP(+) = dihydroxyacetone phosphate + NADPH + H(+)</text>
        <dbReference type="Rhea" id="RHEA:11096"/>
        <dbReference type="ChEBI" id="CHEBI:15378"/>
        <dbReference type="ChEBI" id="CHEBI:57597"/>
        <dbReference type="ChEBI" id="CHEBI:57642"/>
        <dbReference type="ChEBI" id="CHEBI:57783"/>
        <dbReference type="ChEBI" id="CHEBI:58349"/>
        <dbReference type="EC" id="1.1.1.94"/>
    </reaction>
</comment>
<feature type="binding site" evidence="11">
    <location>
        <begin position="245"/>
        <end position="246"/>
    </location>
    <ligand>
        <name>substrate</name>
    </ligand>
</feature>
<keyword evidence="5 9" id="KW-0520">NAD</keyword>
<dbReference type="InterPro" id="IPR006109">
    <property type="entry name" value="G3P_DH_NAD-dep_C"/>
</dbReference>
<dbReference type="InterPro" id="IPR011128">
    <property type="entry name" value="G3P_DH_NAD-dep_N"/>
</dbReference>
<dbReference type="PIRSF" id="PIRSF000114">
    <property type="entry name" value="Glycerol-3-P_dh"/>
    <property type="match status" value="1"/>
</dbReference>
<feature type="binding site" evidence="9">
    <location>
        <position position="130"/>
    </location>
    <ligand>
        <name>sn-glycerol 3-phosphate</name>
        <dbReference type="ChEBI" id="CHEBI:57597"/>
    </ligand>
</feature>
<comment type="catalytic activity">
    <reaction evidence="9">
        <text>sn-glycerol 3-phosphate + NAD(+) = dihydroxyacetone phosphate + NADH + H(+)</text>
        <dbReference type="Rhea" id="RHEA:11092"/>
        <dbReference type="ChEBI" id="CHEBI:15378"/>
        <dbReference type="ChEBI" id="CHEBI:57540"/>
        <dbReference type="ChEBI" id="CHEBI:57597"/>
        <dbReference type="ChEBI" id="CHEBI:57642"/>
        <dbReference type="ChEBI" id="CHEBI:57945"/>
        <dbReference type="EC" id="1.1.1.94"/>
    </reaction>
</comment>
<dbReference type="EC" id="1.1.1.94" evidence="9"/>
<protein>
    <recommendedName>
        <fullName evidence="9">Glycerol-3-phosphate dehydrogenase [NAD(P)+]</fullName>
        <ecNumber evidence="9">1.1.1.94</ecNumber>
    </recommendedName>
    <alternativeName>
        <fullName evidence="9">NAD(P)(+)-dependent glycerol-3-phosphate dehydrogenase</fullName>
    </alternativeName>
    <alternativeName>
        <fullName evidence="9">NAD(P)H-dependent dihydroxyacetone-phosphate reductase</fullName>
    </alternativeName>
</protein>
<dbReference type="Gene3D" id="3.40.50.720">
    <property type="entry name" value="NAD(P)-binding Rossmann-like Domain"/>
    <property type="match status" value="1"/>
</dbReference>
<evidence type="ECO:0000256" key="3">
    <source>
        <dbReference type="ARBA" id="ARBA00022857"/>
    </source>
</evidence>
<dbReference type="Gene3D" id="1.10.1040.10">
    <property type="entry name" value="N-(1-d-carboxylethyl)-l-norvaline Dehydrogenase, domain 2"/>
    <property type="match status" value="1"/>
</dbReference>
<feature type="domain" description="Glycerol-3-phosphate dehydrogenase NAD-dependent C-terminal" evidence="16">
    <location>
        <begin position="170"/>
        <end position="305"/>
    </location>
</feature>
<feature type="binding site" evidence="9">
    <location>
        <position position="245"/>
    </location>
    <ligand>
        <name>NADPH</name>
        <dbReference type="ChEBI" id="CHEBI:57783"/>
    </ligand>
</feature>
<sequence>MIGVIGAGAFGTALAVTLAKKGHEVRLWARNSDHIAEMARTRRNESRLPGISLPETVTVTPNSDDLNGASVILLSLPMQALGAFLAAQGRNLDSPWLVACCKGIDLKTLTGPVELIRLTRPACGAAILTGPSFAADIARGLPTALTLAGGDEALQILLSTPTLRLYRSDDTTGAELGGAMKNVVAIAAGIVIGAGLGDSARAALMTRGYAEMLRLALALGARAETLAGLSGLGDLVLTCTSAQSRNFRFGQALGSGQGFDPLVTVEGLATARAVAAVARQRQIDMPITAMIAALVENQITLPEAIQALMSRPLKQE</sequence>
<feature type="binding site" evidence="9">
    <location>
        <position position="234"/>
    </location>
    <ligand>
        <name>sn-glycerol 3-phosphate</name>
        <dbReference type="ChEBI" id="CHEBI:57597"/>
    </ligand>
</feature>
<dbReference type="NCBIfam" id="NF000942">
    <property type="entry name" value="PRK00094.1-4"/>
    <property type="match status" value="1"/>
</dbReference>
<evidence type="ECO:0000256" key="14">
    <source>
        <dbReference type="RuleBase" id="RU000439"/>
    </source>
</evidence>
<evidence type="ECO:0000313" key="17">
    <source>
        <dbReference type="EMBL" id="MBL4929032.1"/>
    </source>
</evidence>
<evidence type="ECO:0000256" key="6">
    <source>
        <dbReference type="ARBA" id="ARBA00023098"/>
    </source>
</evidence>
<dbReference type="HAMAP" id="MF_00394">
    <property type="entry name" value="NAD_Glyc3P_dehydrog"/>
    <property type="match status" value="1"/>
</dbReference>
<evidence type="ECO:0000256" key="12">
    <source>
        <dbReference type="PIRSR" id="PIRSR000114-3"/>
    </source>
</evidence>
<keyword evidence="9" id="KW-0963">Cytoplasm</keyword>
<feature type="binding site" evidence="9">
    <location>
        <position position="102"/>
    </location>
    <ligand>
        <name>NADPH</name>
        <dbReference type="ChEBI" id="CHEBI:57783"/>
    </ligand>
</feature>
<feature type="binding site" evidence="9">
    <location>
        <position position="132"/>
    </location>
    <ligand>
        <name>sn-glycerol 3-phosphate</name>
        <dbReference type="ChEBI" id="CHEBI:57597"/>
    </ligand>
</feature>
<evidence type="ECO:0000256" key="8">
    <source>
        <dbReference type="ARBA" id="ARBA00023264"/>
    </source>
</evidence>
<dbReference type="Proteomes" id="UP000619033">
    <property type="component" value="Unassembled WGS sequence"/>
</dbReference>
<name>A0A8J7MSV8_9RHOB</name>
<evidence type="ECO:0000256" key="1">
    <source>
        <dbReference type="ARBA" id="ARBA00011009"/>
    </source>
</evidence>
<dbReference type="InterPro" id="IPR006168">
    <property type="entry name" value="G3P_DH_NAD-dep"/>
</dbReference>
<keyword evidence="3 9" id="KW-0521">NADP</keyword>
<feature type="binding site" evidence="9">
    <location>
        <position position="244"/>
    </location>
    <ligand>
        <name>sn-glycerol 3-phosphate</name>
        <dbReference type="ChEBI" id="CHEBI:57597"/>
    </ligand>
</feature>
<dbReference type="NCBIfam" id="NF000940">
    <property type="entry name" value="PRK00094.1-2"/>
    <property type="match status" value="1"/>
</dbReference>
<comment type="caution">
    <text evidence="9">Lacks conserved residue(s) required for the propagation of feature annotation.</text>
</comment>
<feature type="domain" description="Glycerol-3-phosphate dehydrogenase NAD-dependent N-terminal" evidence="15">
    <location>
        <begin position="2"/>
        <end position="153"/>
    </location>
</feature>
<feature type="binding site" evidence="9">
    <location>
        <position position="102"/>
    </location>
    <ligand>
        <name>sn-glycerol 3-phosphate</name>
        <dbReference type="ChEBI" id="CHEBI:57597"/>
    </ligand>
</feature>
<dbReference type="GO" id="GO:0006650">
    <property type="term" value="P:glycerophospholipid metabolic process"/>
    <property type="evidence" value="ECO:0007669"/>
    <property type="project" value="UniProtKB-UniRule"/>
</dbReference>
<comment type="subcellular location">
    <subcellularLocation>
        <location evidence="9">Cytoplasm</location>
    </subcellularLocation>
</comment>
<comment type="function">
    <text evidence="9">Catalyzes the reduction of the glycolytic intermediate dihydroxyacetone phosphate (DHAP) to sn-glycerol 3-phosphate (G3P), the key precursor for phospholipid synthesis.</text>
</comment>
<organism evidence="17 18">
    <name type="scientific">Fuscibacter oryzae</name>
    <dbReference type="NCBI Taxonomy" id="2803939"/>
    <lineage>
        <taxon>Bacteria</taxon>
        <taxon>Pseudomonadati</taxon>
        <taxon>Pseudomonadota</taxon>
        <taxon>Alphaproteobacteria</taxon>
        <taxon>Rhodobacterales</taxon>
        <taxon>Paracoccaceae</taxon>
        <taxon>Fuscibacter</taxon>
    </lineage>
</organism>
<feature type="binding site" evidence="9">
    <location>
        <position position="30"/>
    </location>
    <ligand>
        <name>NADPH</name>
        <dbReference type="ChEBI" id="CHEBI:57783"/>
    </ligand>
</feature>
<comment type="similarity">
    <text evidence="1 9 13">Belongs to the NAD-dependent glycerol-3-phosphate dehydrogenase family.</text>
</comment>
<dbReference type="GO" id="GO:0046167">
    <property type="term" value="P:glycerol-3-phosphate biosynthetic process"/>
    <property type="evidence" value="ECO:0007669"/>
    <property type="project" value="UniProtKB-UniRule"/>
</dbReference>
<keyword evidence="9" id="KW-0547">Nucleotide-binding</keyword>
<dbReference type="PANTHER" id="PTHR11728">
    <property type="entry name" value="GLYCEROL-3-PHOSPHATE DEHYDROGENASE"/>
    <property type="match status" value="1"/>
</dbReference>
<dbReference type="GO" id="GO:0005829">
    <property type="term" value="C:cytosol"/>
    <property type="evidence" value="ECO:0007669"/>
    <property type="project" value="TreeGrafter"/>
</dbReference>
<dbReference type="EMBL" id="JAESVP010000006">
    <property type="protein sequence ID" value="MBL4929032.1"/>
    <property type="molecule type" value="Genomic_DNA"/>
</dbReference>
<dbReference type="FunFam" id="1.10.1040.10:FF:000001">
    <property type="entry name" value="Glycerol-3-phosphate dehydrogenase [NAD(P)+]"/>
    <property type="match status" value="1"/>
</dbReference>
<keyword evidence="4 9" id="KW-0560">Oxidoreductase</keyword>
<feature type="binding site" evidence="9">
    <location>
        <position position="266"/>
    </location>
    <ligand>
        <name>NADPH</name>
        <dbReference type="ChEBI" id="CHEBI:57783"/>
    </ligand>
</feature>
<dbReference type="PROSITE" id="PS00957">
    <property type="entry name" value="NAD_G3PDH"/>
    <property type="match status" value="1"/>
</dbReference>
<evidence type="ECO:0000256" key="10">
    <source>
        <dbReference type="PIRSR" id="PIRSR000114-1"/>
    </source>
</evidence>
<dbReference type="InterPro" id="IPR008927">
    <property type="entry name" value="6-PGluconate_DH-like_C_sf"/>
</dbReference>
<dbReference type="Pfam" id="PF07479">
    <property type="entry name" value="NAD_Gly3P_dh_C"/>
    <property type="match status" value="1"/>
</dbReference>
<feature type="binding site" evidence="12">
    <location>
        <begin position="6"/>
        <end position="11"/>
    </location>
    <ligand>
        <name>NAD(+)</name>
        <dbReference type="ChEBI" id="CHEBI:57540"/>
    </ligand>
</feature>
<keyword evidence="6 9" id="KW-0443">Lipid metabolism</keyword>
<dbReference type="InterPro" id="IPR036291">
    <property type="entry name" value="NAD(P)-bd_dom_sf"/>
</dbReference>
<keyword evidence="8 9" id="KW-1208">Phospholipid metabolism</keyword>
<feature type="binding site" evidence="9">
    <location>
        <position position="263"/>
    </location>
    <ligand>
        <name>NADPH</name>
        <dbReference type="ChEBI" id="CHEBI:57783"/>
    </ligand>
</feature>
<feature type="binding site" evidence="9">
    <location>
        <position position="134"/>
    </location>
    <ligand>
        <name>NADPH</name>
        <dbReference type="ChEBI" id="CHEBI:57783"/>
    </ligand>
</feature>
<evidence type="ECO:0000256" key="2">
    <source>
        <dbReference type="ARBA" id="ARBA00022516"/>
    </source>
</evidence>
<feature type="binding site" evidence="12">
    <location>
        <position position="245"/>
    </location>
    <ligand>
        <name>NAD(+)</name>
        <dbReference type="ChEBI" id="CHEBI:57540"/>
    </ligand>
</feature>
<evidence type="ECO:0000256" key="13">
    <source>
        <dbReference type="RuleBase" id="RU000437"/>
    </source>
</evidence>
<dbReference type="SUPFAM" id="SSF48179">
    <property type="entry name" value="6-phosphogluconate dehydrogenase C-terminal domain-like"/>
    <property type="match status" value="1"/>
</dbReference>
<dbReference type="GO" id="GO:0047952">
    <property type="term" value="F:glycerol-3-phosphate dehydrogenase [NAD(P)+] activity"/>
    <property type="evidence" value="ECO:0007669"/>
    <property type="project" value="UniProtKB-UniRule"/>
</dbReference>
<dbReference type="RefSeq" id="WP_202661574.1">
    <property type="nucleotide sequence ID" value="NZ_JAESVP010000006.1"/>
</dbReference>
<dbReference type="PRINTS" id="PR00077">
    <property type="entry name" value="GPDHDRGNASE"/>
</dbReference>
<feature type="binding site" evidence="9">
    <location>
        <position position="181"/>
    </location>
    <ligand>
        <name>sn-glycerol 3-phosphate</name>
        <dbReference type="ChEBI" id="CHEBI:57597"/>
    </ligand>
</feature>
<dbReference type="GO" id="GO:0046168">
    <property type="term" value="P:glycerol-3-phosphate catabolic process"/>
    <property type="evidence" value="ECO:0007669"/>
    <property type="project" value="InterPro"/>
</dbReference>
<dbReference type="GO" id="GO:0005975">
    <property type="term" value="P:carbohydrate metabolic process"/>
    <property type="evidence" value="ECO:0007669"/>
    <property type="project" value="InterPro"/>
</dbReference>
<dbReference type="InterPro" id="IPR013328">
    <property type="entry name" value="6PGD_dom2"/>
</dbReference>
<dbReference type="GO" id="GO:0008654">
    <property type="term" value="P:phospholipid biosynthetic process"/>
    <property type="evidence" value="ECO:0007669"/>
    <property type="project" value="UniProtKB-KW"/>
</dbReference>
<feature type="binding site" evidence="9">
    <location>
        <position position="245"/>
    </location>
    <ligand>
        <name>sn-glycerol 3-phosphate</name>
        <dbReference type="ChEBI" id="CHEBI:57597"/>
    </ligand>
</feature>
<reference evidence="17" key="1">
    <citation type="submission" date="2021-01" db="EMBL/GenBank/DDBJ databases">
        <title>Genome seq and assembly of Tabrizicola sp. KVB23.</title>
        <authorList>
            <person name="Chhetri G."/>
        </authorList>
    </citation>
    <scope>NUCLEOTIDE SEQUENCE</scope>
    <source>
        <strain evidence="17">KVB23</strain>
    </source>
</reference>
<evidence type="ECO:0000313" key="18">
    <source>
        <dbReference type="Proteomes" id="UP000619033"/>
    </source>
</evidence>
<evidence type="ECO:0000256" key="5">
    <source>
        <dbReference type="ARBA" id="ARBA00023027"/>
    </source>
</evidence>
<proteinExistence type="inferred from homology"/>
<dbReference type="AlphaFoldDB" id="A0A8J7MSV8"/>
<feature type="active site" description="Proton acceptor" evidence="9 10">
    <location>
        <position position="181"/>
    </location>
</feature>
<dbReference type="Pfam" id="PF01210">
    <property type="entry name" value="NAD_Gly3P_dh_N"/>
    <property type="match status" value="1"/>
</dbReference>
<evidence type="ECO:0000256" key="9">
    <source>
        <dbReference type="HAMAP-Rule" id="MF_00394"/>
    </source>
</evidence>
<dbReference type="UniPathway" id="UPA00940"/>
<keyword evidence="2 9" id="KW-0444">Lipid biosynthesis</keyword>
<comment type="pathway">
    <text evidence="9">Membrane lipid metabolism; glycerophospholipid metabolism.</text>
</comment>
<comment type="caution">
    <text evidence="17">The sequence shown here is derived from an EMBL/GenBank/DDBJ whole genome shotgun (WGS) entry which is preliminary data.</text>
</comment>
<keyword evidence="18" id="KW-1185">Reference proteome</keyword>
<gene>
    <name evidence="9" type="primary">gpsA</name>
    <name evidence="17" type="ORF">JI744_13035</name>
</gene>
<evidence type="ECO:0000256" key="11">
    <source>
        <dbReference type="PIRSR" id="PIRSR000114-2"/>
    </source>
</evidence>
<feature type="binding site" evidence="11">
    <location>
        <position position="102"/>
    </location>
    <ligand>
        <name>substrate</name>
    </ligand>
</feature>
<evidence type="ECO:0000259" key="15">
    <source>
        <dbReference type="Pfam" id="PF01210"/>
    </source>
</evidence>
<feature type="binding site" evidence="12">
    <location>
        <position position="134"/>
    </location>
    <ligand>
        <name>NAD(+)</name>
        <dbReference type="ChEBI" id="CHEBI:57540"/>
    </ligand>
</feature>
<evidence type="ECO:0000256" key="4">
    <source>
        <dbReference type="ARBA" id="ARBA00023002"/>
    </source>
</evidence>
<evidence type="ECO:0000259" key="16">
    <source>
        <dbReference type="Pfam" id="PF07479"/>
    </source>
</evidence>
<feature type="binding site" evidence="9">
    <location>
        <position position="10"/>
    </location>
    <ligand>
        <name>NADPH</name>
        <dbReference type="ChEBI" id="CHEBI:57783"/>
    </ligand>
</feature>
<evidence type="ECO:0000256" key="7">
    <source>
        <dbReference type="ARBA" id="ARBA00023209"/>
    </source>
</evidence>
<keyword evidence="7 9" id="KW-0594">Phospholipid biosynthesis</keyword>
<dbReference type="GO" id="GO:0051287">
    <property type="term" value="F:NAD binding"/>
    <property type="evidence" value="ECO:0007669"/>
    <property type="project" value="InterPro"/>
</dbReference>
<dbReference type="PANTHER" id="PTHR11728:SF1">
    <property type="entry name" value="GLYCEROL-3-PHOSPHATE DEHYDROGENASE [NAD(+)] 2, CHLOROPLASTIC"/>
    <property type="match status" value="1"/>
</dbReference>